<dbReference type="GO" id="GO:0009055">
    <property type="term" value="F:electron transfer activity"/>
    <property type="evidence" value="ECO:0007669"/>
    <property type="project" value="InterPro"/>
</dbReference>
<sequence>MAGVFVFGSTPELAAEALACASEAGRRATVVTTGGQDAQEYRSLDCEGIVHVQGGNPLPEAYAADVAALLEDRGAQAFVVCGDPTGRDLAARVAGLLDAPMVSEASVLRIEDGGIVAHRLAFGGAVVRRERIAGFGVVSVAPGAWTPSAPPDADAPVEMADGNPDARMQLMEVRPLEKGTVDLTKAERIVCAGMAFSTKEELEAAYRVARALDAELGCSRGLAEDHHWFSEYIGLSGVQVAPKLYLGLGISGQVQHTVGIRGAQVVVAVNKDAAAPIMNACDYGVVGDLFAVSDALVEALGR</sequence>
<keyword evidence="4" id="KW-0285">Flavoprotein</keyword>
<dbReference type="Gene3D" id="3.40.50.1220">
    <property type="entry name" value="TPP-binding domain"/>
    <property type="match status" value="1"/>
</dbReference>
<evidence type="ECO:0000256" key="3">
    <source>
        <dbReference type="ARBA" id="ARBA00025649"/>
    </source>
</evidence>
<dbReference type="Gene3D" id="3.40.50.620">
    <property type="entry name" value="HUPs"/>
    <property type="match status" value="1"/>
</dbReference>
<comment type="cofactor">
    <cofactor evidence="4">
        <name>FAD</name>
        <dbReference type="ChEBI" id="CHEBI:57692"/>
    </cofactor>
    <text evidence="4">Binds 1 FAD per dimer.</text>
</comment>
<accession>A0A6L7INF4</accession>
<dbReference type="GO" id="GO:0050660">
    <property type="term" value="F:flavin adenine dinucleotide binding"/>
    <property type="evidence" value="ECO:0007669"/>
    <property type="project" value="InterPro"/>
</dbReference>
<evidence type="ECO:0000313" key="7">
    <source>
        <dbReference type="Proteomes" id="UP000478463"/>
    </source>
</evidence>
<evidence type="ECO:0000259" key="5">
    <source>
        <dbReference type="SMART" id="SM00893"/>
    </source>
</evidence>
<dbReference type="Pfam" id="PF01012">
    <property type="entry name" value="ETF"/>
    <property type="match status" value="1"/>
</dbReference>
<evidence type="ECO:0000313" key="6">
    <source>
        <dbReference type="EMBL" id="QOS67640.1"/>
    </source>
</evidence>
<comment type="subunit">
    <text evidence="2">Heterodimer of an alpha and a beta subunit.</text>
</comment>
<dbReference type="InterPro" id="IPR014731">
    <property type="entry name" value="ETF_asu_C"/>
</dbReference>
<name>A0A6L7INF4_9ACTN</name>
<dbReference type="PANTHER" id="PTHR43153:SF1">
    <property type="entry name" value="ELECTRON TRANSFER FLAVOPROTEIN SUBUNIT ALPHA, MITOCHONDRIAL"/>
    <property type="match status" value="1"/>
</dbReference>
<comment type="similarity">
    <text evidence="1">Belongs to the ETF alpha-subunit/FixB family.</text>
</comment>
<keyword evidence="4" id="KW-0274">FAD</keyword>
<dbReference type="InterPro" id="IPR014729">
    <property type="entry name" value="Rossmann-like_a/b/a_fold"/>
</dbReference>
<dbReference type="EMBL" id="CP063310">
    <property type="protein sequence ID" value="QOS67640.1"/>
    <property type="molecule type" value="Genomic_DNA"/>
</dbReference>
<feature type="binding site" evidence="4">
    <location>
        <begin position="249"/>
        <end position="256"/>
    </location>
    <ligand>
        <name>FAD</name>
        <dbReference type="ChEBI" id="CHEBI:57692"/>
    </ligand>
</feature>
<gene>
    <name evidence="6" type="ORF">GS424_014165</name>
</gene>
<evidence type="ECO:0000256" key="1">
    <source>
        <dbReference type="ARBA" id="ARBA00005817"/>
    </source>
</evidence>
<evidence type="ECO:0000256" key="4">
    <source>
        <dbReference type="PIRSR" id="PIRSR000089-1"/>
    </source>
</evidence>
<dbReference type="InterPro" id="IPR029035">
    <property type="entry name" value="DHS-like_NAD/FAD-binding_dom"/>
</dbReference>
<reference evidence="6 7" key="1">
    <citation type="submission" date="2020-10" db="EMBL/GenBank/DDBJ databases">
        <title>Eggerthella sp. nov., isolated from human feces.</title>
        <authorList>
            <person name="Yajun G."/>
        </authorList>
    </citation>
    <scope>NUCLEOTIDE SEQUENCE [LARGE SCALE GENOMIC DNA]</scope>
    <source>
        <strain evidence="6 7">HF-1101</strain>
    </source>
</reference>
<dbReference type="SMART" id="SM00893">
    <property type="entry name" value="ETF"/>
    <property type="match status" value="1"/>
</dbReference>
<dbReference type="SUPFAM" id="SSF52467">
    <property type="entry name" value="DHS-like NAD/FAD-binding domain"/>
    <property type="match status" value="1"/>
</dbReference>
<dbReference type="Pfam" id="PF00766">
    <property type="entry name" value="ETF_alpha"/>
    <property type="match status" value="1"/>
</dbReference>
<dbReference type="PIRSF" id="PIRSF000089">
    <property type="entry name" value="Electra_flavoP_a"/>
    <property type="match status" value="1"/>
</dbReference>
<dbReference type="GO" id="GO:0033539">
    <property type="term" value="P:fatty acid beta-oxidation using acyl-CoA dehydrogenase"/>
    <property type="evidence" value="ECO:0007669"/>
    <property type="project" value="TreeGrafter"/>
</dbReference>
<proteinExistence type="inferred from homology"/>
<comment type="function">
    <text evidence="3">The electron transfer flavoprotein serves as a specific electron acceptor for other dehydrogenases. It transfers the electrons to the main respiratory chain via ETF-ubiquinone oxidoreductase (ETF dehydrogenase).</text>
</comment>
<dbReference type="RefSeq" id="WP_160941134.1">
    <property type="nucleotide sequence ID" value="NZ_CP063310.1"/>
</dbReference>
<protein>
    <recommendedName>
        <fullName evidence="5">Electron transfer flavoprotein alpha/beta-subunit N-terminal domain-containing protein</fullName>
    </recommendedName>
</protein>
<organism evidence="6 7">
    <name type="scientific">Eggerthella guodeyinii</name>
    <dbReference type="NCBI Taxonomy" id="2690837"/>
    <lineage>
        <taxon>Bacteria</taxon>
        <taxon>Bacillati</taxon>
        <taxon>Actinomycetota</taxon>
        <taxon>Coriobacteriia</taxon>
        <taxon>Eggerthellales</taxon>
        <taxon>Eggerthellaceae</taxon>
        <taxon>Eggerthella</taxon>
    </lineage>
</organism>
<dbReference type="Proteomes" id="UP000478463">
    <property type="component" value="Chromosome"/>
</dbReference>
<evidence type="ECO:0000256" key="2">
    <source>
        <dbReference type="ARBA" id="ARBA00011355"/>
    </source>
</evidence>
<dbReference type="PANTHER" id="PTHR43153">
    <property type="entry name" value="ELECTRON TRANSFER FLAVOPROTEIN ALPHA"/>
    <property type="match status" value="1"/>
</dbReference>
<feature type="binding site" evidence="4">
    <location>
        <begin position="219"/>
        <end position="220"/>
    </location>
    <ligand>
        <name>FAD</name>
        <dbReference type="ChEBI" id="CHEBI:57692"/>
    </ligand>
</feature>
<dbReference type="SUPFAM" id="SSF52402">
    <property type="entry name" value="Adenine nucleotide alpha hydrolases-like"/>
    <property type="match status" value="1"/>
</dbReference>
<dbReference type="KEGG" id="egd:GS424_014165"/>
<dbReference type="InterPro" id="IPR014730">
    <property type="entry name" value="ETF_a/b_N"/>
</dbReference>
<feature type="binding site" evidence="4">
    <location>
        <position position="270"/>
    </location>
    <ligand>
        <name>FAD</name>
        <dbReference type="ChEBI" id="CHEBI:57692"/>
    </ligand>
</feature>
<feature type="domain" description="Electron transfer flavoprotein alpha/beta-subunit N-terminal" evidence="5">
    <location>
        <begin position="2"/>
        <end position="175"/>
    </location>
</feature>
<dbReference type="AlphaFoldDB" id="A0A6L7INF4"/>
<dbReference type="InterPro" id="IPR001308">
    <property type="entry name" value="ETF_a/FixB"/>
</dbReference>